<evidence type="ECO:0000256" key="2">
    <source>
        <dbReference type="SAM" id="Phobius"/>
    </source>
</evidence>
<dbReference type="InterPro" id="IPR003594">
    <property type="entry name" value="HATPase_dom"/>
</dbReference>
<dbReference type="SMART" id="SM00387">
    <property type="entry name" value="HATPase_c"/>
    <property type="match status" value="1"/>
</dbReference>
<dbReference type="Pfam" id="PF06580">
    <property type="entry name" value="His_kinase"/>
    <property type="match status" value="1"/>
</dbReference>
<accession>A0A9X2BK06</accession>
<keyword evidence="4" id="KW-0808">Transferase</keyword>
<keyword evidence="1" id="KW-0175">Coiled coil</keyword>
<proteinExistence type="predicted"/>
<evidence type="ECO:0000313" key="5">
    <source>
        <dbReference type="Proteomes" id="UP001139559"/>
    </source>
</evidence>
<feature type="coiled-coil region" evidence="1">
    <location>
        <begin position="133"/>
        <end position="167"/>
    </location>
</feature>
<protein>
    <submittedName>
        <fullName evidence="4">Histidine kinase</fullName>
    </submittedName>
</protein>
<feature type="transmembrane region" description="Helical" evidence="2">
    <location>
        <begin position="54"/>
        <end position="71"/>
    </location>
</feature>
<keyword evidence="4" id="KW-0418">Kinase</keyword>
<dbReference type="GO" id="GO:0016020">
    <property type="term" value="C:membrane"/>
    <property type="evidence" value="ECO:0007669"/>
    <property type="project" value="InterPro"/>
</dbReference>
<dbReference type="SUPFAM" id="SSF55874">
    <property type="entry name" value="ATPase domain of HSP90 chaperone/DNA topoisomerase II/histidine kinase"/>
    <property type="match status" value="1"/>
</dbReference>
<dbReference type="AlphaFoldDB" id="A0A9X2BK06"/>
<keyword evidence="5" id="KW-1185">Reference proteome</keyword>
<comment type="caution">
    <text evidence="4">The sequence shown here is derived from an EMBL/GenBank/DDBJ whole genome shotgun (WGS) entry which is preliminary data.</text>
</comment>
<feature type="transmembrane region" description="Helical" evidence="2">
    <location>
        <begin position="78"/>
        <end position="99"/>
    </location>
</feature>
<dbReference type="EMBL" id="JAJHVV010000007">
    <property type="protein sequence ID" value="MCK6263992.1"/>
    <property type="molecule type" value="Genomic_DNA"/>
</dbReference>
<dbReference type="PANTHER" id="PTHR34220">
    <property type="entry name" value="SENSOR HISTIDINE KINASE YPDA"/>
    <property type="match status" value="1"/>
</dbReference>
<dbReference type="Proteomes" id="UP001139559">
    <property type="component" value="Unassembled WGS sequence"/>
</dbReference>
<name>A0A9X2BK06_9VIBR</name>
<sequence length="354" mass="39432">MKVCFSMASNAKGHRVESSAVKSILFTSLFCFVVAILTAFIWPAPFIKHCLISFGYGYSAVFSSILIGRILPKLSLHWLNAASLLTSMVLGTSNAAFWLEEYSDFNNIYKLKPVIFLGFVFTAICFLYFYIYEQKLLAQKELETAKRKQAEQEKALVMSQLKQLQSQIEPHFLFNTLANINVLIDDKPKDARLMLEKLTDLLRGTLKVNRQSNTSISLELDLIDAYLSIQQIRLGERLSYQVENQLNIDVSFPPLLIQPLVENAIRHGIEPSTQGGKVSVVIEESQGLVIISVTDSGVGLVAEPINTGHGIGLENIKQRLQALFAERASFTIVENVQGGVTATLKIKLSDLESL</sequence>
<dbReference type="PANTHER" id="PTHR34220:SF9">
    <property type="entry name" value="SIGNAL TRANSDUCTION HISTIDINE KINASE INTERNAL REGION DOMAIN-CONTAINING PROTEIN"/>
    <property type="match status" value="1"/>
</dbReference>
<feature type="domain" description="Histidine kinase/HSP90-like ATPase" evidence="3">
    <location>
        <begin position="252"/>
        <end position="350"/>
    </location>
</feature>
<dbReference type="Gene3D" id="3.30.565.10">
    <property type="entry name" value="Histidine kinase-like ATPase, C-terminal domain"/>
    <property type="match status" value="1"/>
</dbReference>
<dbReference type="RefSeq" id="WP_248009078.1">
    <property type="nucleotide sequence ID" value="NZ_JAJHVV010000007.1"/>
</dbReference>
<keyword evidence="2" id="KW-0472">Membrane</keyword>
<gene>
    <name evidence="4" type="ORF">KP803_11995</name>
</gene>
<dbReference type="InterPro" id="IPR010559">
    <property type="entry name" value="Sig_transdc_His_kin_internal"/>
</dbReference>
<feature type="transmembrane region" description="Helical" evidence="2">
    <location>
        <begin position="20"/>
        <end position="42"/>
    </location>
</feature>
<dbReference type="InterPro" id="IPR050640">
    <property type="entry name" value="Bact_2-comp_sensor_kinase"/>
</dbReference>
<feature type="transmembrane region" description="Helical" evidence="2">
    <location>
        <begin position="111"/>
        <end position="131"/>
    </location>
</feature>
<evidence type="ECO:0000313" key="4">
    <source>
        <dbReference type="EMBL" id="MCK6263992.1"/>
    </source>
</evidence>
<dbReference type="Pfam" id="PF02518">
    <property type="entry name" value="HATPase_c"/>
    <property type="match status" value="1"/>
</dbReference>
<dbReference type="InterPro" id="IPR036890">
    <property type="entry name" value="HATPase_C_sf"/>
</dbReference>
<keyword evidence="2" id="KW-1133">Transmembrane helix</keyword>
<reference evidence="4" key="1">
    <citation type="submission" date="2021-11" db="EMBL/GenBank/DDBJ databases">
        <title>Vibrio ZSDE26 sp. nov. and Vibrio ZSDZ34 sp. nov., isolated from coastal seawater in Qingdao.</title>
        <authorList>
            <person name="Zhang P."/>
        </authorList>
    </citation>
    <scope>NUCLEOTIDE SEQUENCE</scope>
    <source>
        <strain evidence="4">ZSDE26</strain>
    </source>
</reference>
<dbReference type="GO" id="GO:0000155">
    <property type="term" value="F:phosphorelay sensor kinase activity"/>
    <property type="evidence" value="ECO:0007669"/>
    <property type="project" value="InterPro"/>
</dbReference>
<organism evidence="4 5">
    <name type="scientific">Vibrio amylolyticus</name>
    <dbReference type="NCBI Taxonomy" id="2847292"/>
    <lineage>
        <taxon>Bacteria</taxon>
        <taxon>Pseudomonadati</taxon>
        <taxon>Pseudomonadota</taxon>
        <taxon>Gammaproteobacteria</taxon>
        <taxon>Vibrionales</taxon>
        <taxon>Vibrionaceae</taxon>
        <taxon>Vibrio</taxon>
    </lineage>
</organism>
<keyword evidence="2" id="KW-0812">Transmembrane</keyword>
<evidence type="ECO:0000259" key="3">
    <source>
        <dbReference type="SMART" id="SM00387"/>
    </source>
</evidence>
<evidence type="ECO:0000256" key="1">
    <source>
        <dbReference type="SAM" id="Coils"/>
    </source>
</evidence>